<reference evidence="2" key="1">
    <citation type="journal article" date="2019" name="Int. J. Syst. Evol. Microbiol.">
        <title>The Global Catalogue of Microorganisms (GCM) 10K type strain sequencing project: providing services to taxonomists for standard genome sequencing and annotation.</title>
        <authorList>
            <consortium name="The Broad Institute Genomics Platform"/>
            <consortium name="The Broad Institute Genome Sequencing Center for Infectious Disease"/>
            <person name="Wu L."/>
            <person name="Ma J."/>
        </authorList>
    </citation>
    <scope>NUCLEOTIDE SEQUENCE [LARGE SCALE GENOMIC DNA]</scope>
    <source>
        <strain evidence="2">KCTC 19812</strain>
    </source>
</reference>
<gene>
    <name evidence="1" type="ORF">ACFSKV_18600</name>
</gene>
<dbReference type="EMBL" id="JBHUIV010000025">
    <property type="protein sequence ID" value="MFD2203597.1"/>
    <property type="molecule type" value="Genomic_DNA"/>
</dbReference>
<keyword evidence="2" id="KW-1185">Reference proteome</keyword>
<evidence type="ECO:0000313" key="1">
    <source>
        <dbReference type="EMBL" id="MFD2203597.1"/>
    </source>
</evidence>
<dbReference type="Proteomes" id="UP001597414">
    <property type="component" value="Unassembled WGS sequence"/>
</dbReference>
<protein>
    <submittedName>
        <fullName evidence="1">DUF4924 family protein</fullName>
    </submittedName>
</protein>
<comment type="caution">
    <text evidence="1">The sequence shown here is derived from an EMBL/GenBank/DDBJ whole genome shotgun (WGS) entry which is preliminary data.</text>
</comment>
<organism evidence="1 2">
    <name type="scientific">Shivajiella indica</name>
    <dbReference type="NCBI Taxonomy" id="872115"/>
    <lineage>
        <taxon>Bacteria</taxon>
        <taxon>Pseudomonadati</taxon>
        <taxon>Bacteroidota</taxon>
        <taxon>Cytophagia</taxon>
        <taxon>Cytophagales</taxon>
        <taxon>Cyclobacteriaceae</taxon>
        <taxon>Shivajiella</taxon>
    </lineage>
</organism>
<dbReference type="InterPro" id="IPR032574">
    <property type="entry name" value="DUF4924"/>
</dbReference>
<sequence>MKAIADKKKQHNIGEYILYMYQMEDLLRAYELNLDDIRQYVVSHYPISEKEKEEAMNWFEELCEDMKSQNITERGHLLNTQKLVYQLAELHWSLLKRDKDYFIIYQKAKPYVFQLVMEAGTSVPGNEIQICINAVYGLLLARLKGRDVPQSILEATDAFGNVLSYLNWVYFKENKDMV</sequence>
<name>A0ABW5BBV5_9BACT</name>
<dbReference type="RefSeq" id="WP_380806268.1">
    <property type="nucleotide sequence ID" value="NZ_JBHUIV010000025.1"/>
</dbReference>
<dbReference type="Pfam" id="PF16271">
    <property type="entry name" value="DUF4924"/>
    <property type="match status" value="1"/>
</dbReference>
<accession>A0ABW5BBV5</accession>
<evidence type="ECO:0000313" key="2">
    <source>
        <dbReference type="Proteomes" id="UP001597414"/>
    </source>
</evidence>
<proteinExistence type="predicted"/>